<reference evidence="3" key="1">
    <citation type="submission" date="2016-10" db="EMBL/GenBank/DDBJ databases">
        <authorList>
            <person name="Benchimol M."/>
            <person name="Almeida L.G."/>
            <person name="Vasconcelos A.T."/>
            <person name="Perreira-Neves A."/>
            <person name="Rosa I.A."/>
            <person name="Tasca T."/>
            <person name="Bogo M.R."/>
            <person name="de Souza W."/>
        </authorList>
    </citation>
    <scope>NUCLEOTIDE SEQUENCE [LARGE SCALE GENOMIC DNA]</scope>
    <source>
        <strain evidence="3">K</strain>
    </source>
</reference>
<name>A0A1J4JE29_9EUKA</name>
<sequence length="374" mass="43435">MIEGKKRFLNSYLFLMSGIQMLLSISYCFKFSQGKGDYVSHHMTQTTFRLFVYSTSSFFVNGLLYHCLSKPLFRGGYPSALSFFNSKGFPLAHFFVLINTNQFVSLLFFFMSHFTSSNICFYFFFQFLEYLATFLLGSFLNYYCLLYPAPNMFTARFHNQHNHHSNGSNHSNRNQSHDNDENNLNNHSNSNANNNSNLMSRESMQLFIKRRDWGISATLFSAFEAVLLFSSFIQYTFTDREAGFKKYGSYLNFYCLSLFLVITGSLGIHFLSLKIAKGHFGCHQKLYRYHRIFVYCETIGMIIYVLTSVFSGRTKIFFWHSFFIGFGTSISAIGCLNVSKLKFQEEIKLFEMSNDTIPNEVNEESLPTQQFHSV</sequence>
<dbReference type="RefSeq" id="XP_068348830.1">
    <property type="nucleotide sequence ID" value="XM_068495389.1"/>
</dbReference>
<protein>
    <submittedName>
        <fullName evidence="3">Uncharacterized protein</fullName>
    </submittedName>
</protein>
<keyword evidence="4" id="KW-1185">Reference proteome</keyword>
<feature type="transmembrane region" description="Helical" evidence="2">
    <location>
        <begin position="292"/>
        <end position="310"/>
    </location>
</feature>
<dbReference type="VEuPathDB" id="TrichDB:TRFO_10325"/>
<feature type="region of interest" description="Disordered" evidence="1">
    <location>
        <begin position="163"/>
        <end position="196"/>
    </location>
</feature>
<feature type="transmembrane region" description="Helical" evidence="2">
    <location>
        <begin position="249"/>
        <end position="271"/>
    </location>
</feature>
<feature type="transmembrane region" description="Helical" evidence="2">
    <location>
        <begin position="50"/>
        <end position="68"/>
    </location>
</feature>
<evidence type="ECO:0000313" key="3">
    <source>
        <dbReference type="EMBL" id="OHS95693.1"/>
    </source>
</evidence>
<evidence type="ECO:0000256" key="2">
    <source>
        <dbReference type="SAM" id="Phobius"/>
    </source>
</evidence>
<feature type="transmembrane region" description="Helical" evidence="2">
    <location>
        <begin position="89"/>
        <end position="111"/>
    </location>
</feature>
<feature type="transmembrane region" description="Helical" evidence="2">
    <location>
        <begin position="12"/>
        <end position="30"/>
    </location>
</feature>
<feature type="transmembrane region" description="Helical" evidence="2">
    <location>
        <begin position="123"/>
        <end position="146"/>
    </location>
</feature>
<organism evidence="3 4">
    <name type="scientific">Tritrichomonas foetus</name>
    <dbReference type="NCBI Taxonomy" id="1144522"/>
    <lineage>
        <taxon>Eukaryota</taxon>
        <taxon>Metamonada</taxon>
        <taxon>Parabasalia</taxon>
        <taxon>Tritrichomonadida</taxon>
        <taxon>Tritrichomonadidae</taxon>
        <taxon>Tritrichomonas</taxon>
    </lineage>
</organism>
<gene>
    <name evidence="3" type="ORF">TRFO_10325</name>
</gene>
<dbReference type="AlphaFoldDB" id="A0A1J4JE29"/>
<feature type="transmembrane region" description="Helical" evidence="2">
    <location>
        <begin position="213"/>
        <end position="237"/>
    </location>
</feature>
<feature type="compositionally biased region" description="Low complexity" evidence="1">
    <location>
        <begin position="182"/>
        <end position="196"/>
    </location>
</feature>
<keyword evidence="2" id="KW-0472">Membrane</keyword>
<proteinExistence type="predicted"/>
<dbReference type="EMBL" id="MLAK01001226">
    <property type="protein sequence ID" value="OHS95693.1"/>
    <property type="molecule type" value="Genomic_DNA"/>
</dbReference>
<keyword evidence="2" id="KW-1133">Transmembrane helix</keyword>
<evidence type="ECO:0000256" key="1">
    <source>
        <dbReference type="SAM" id="MobiDB-lite"/>
    </source>
</evidence>
<dbReference type="OrthoDB" id="10659436at2759"/>
<evidence type="ECO:0000313" key="4">
    <source>
        <dbReference type="Proteomes" id="UP000179807"/>
    </source>
</evidence>
<keyword evidence="2" id="KW-0812">Transmembrane</keyword>
<dbReference type="GeneID" id="94830093"/>
<comment type="caution">
    <text evidence="3">The sequence shown here is derived from an EMBL/GenBank/DDBJ whole genome shotgun (WGS) entry which is preliminary data.</text>
</comment>
<feature type="transmembrane region" description="Helical" evidence="2">
    <location>
        <begin position="316"/>
        <end position="338"/>
    </location>
</feature>
<feature type="compositionally biased region" description="Low complexity" evidence="1">
    <location>
        <begin position="165"/>
        <end position="174"/>
    </location>
</feature>
<accession>A0A1J4JE29</accession>
<dbReference type="Proteomes" id="UP000179807">
    <property type="component" value="Unassembled WGS sequence"/>
</dbReference>